<dbReference type="PANTHER" id="PTHR23382">
    <property type="entry name" value="MALATE DEHYDROGENASE"/>
    <property type="match status" value="1"/>
</dbReference>
<feature type="active site" description="Proton acceptor" evidence="7 8">
    <location>
        <position position="187"/>
    </location>
</feature>
<evidence type="ECO:0000256" key="4">
    <source>
        <dbReference type="ARBA" id="ARBA00022532"/>
    </source>
</evidence>
<dbReference type="NCBIfam" id="TIGR01759">
    <property type="entry name" value="MalateDH-SF1"/>
    <property type="match status" value="1"/>
</dbReference>
<feature type="domain" description="Lactate/malate dehydrogenase N-terminal" evidence="11">
    <location>
        <begin position="5"/>
        <end position="148"/>
    </location>
</feature>
<evidence type="ECO:0000256" key="2">
    <source>
        <dbReference type="ARBA" id="ARBA00009613"/>
    </source>
</evidence>
<feature type="binding site" evidence="7 10">
    <location>
        <position position="105"/>
    </location>
    <ligand>
        <name>NAD(+)</name>
        <dbReference type="ChEBI" id="CHEBI:57540"/>
    </ligand>
</feature>
<dbReference type="EC" id="1.1.1.37" evidence="3 7"/>
<evidence type="ECO:0000256" key="1">
    <source>
        <dbReference type="ARBA" id="ARBA00003966"/>
    </source>
</evidence>
<dbReference type="FunFam" id="3.90.110.10:FF:000002">
    <property type="entry name" value="Malate dehydrogenase"/>
    <property type="match status" value="1"/>
</dbReference>
<name>A0A1H6F9R1_9GAMM</name>
<evidence type="ECO:0000313" key="13">
    <source>
        <dbReference type="EMBL" id="SEH05723.1"/>
    </source>
</evidence>
<dbReference type="Pfam" id="PF02866">
    <property type="entry name" value="Ldh_1_C"/>
    <property type="match status" value="1"/>
</dbReference>
<dbReference type="Gene3D" id="3.90.110.10">
    <property type="entry name" value="Lactate dehydrogenase/glycoside hydrolase, family 4, C-terminal"/>
    <property type="match status" value="1"/>
</dbReference>
<dbReference type="InterPro" id="IPR022383">
    <property type="entry name" value="Lactate/malate_DH_C"/>
</dbReference>
<protein>
    <recommendedName>
        <fullName evidence="3 7">Malate dehydrogenase</fullName>
        <ecNumber evidence="3 7">1.1.1.37</ecNumber>
    </recommendedName>
</protein>
<reference evidence="14 15" key="1">
    <citation type="submission" date="2016-10" db="EMBL/GenBank/DDBJ databases">
        <authorList>
            <person name="de Groot N.N."/>
        </authorList>
    </citation>
    <scope>NUCLEOTIDE SEQUENCE [LARGE SCALE GENOMIC DNA]</scope>
    <source>
        <strain evidence="14">MBHS1</strain>
    </source>
</reference>
<dbReference type="InterPro" id="IPR001236">
    <property type="entry name" value="Lactate/malate_DH_N"/>
</dbReference>
<gene>
    <name evidence="14" type="primary">mdh_2</name>
    <name evidence="7" type="synonym">mdh</name>
    <name evidence="13" type="synonym">mdh_1</name>
    <name evidence="13" type="ORF">MBHS_01578</name>
    <name evidence="14" type="ORF">MBHS_01619</name>
</gene>
<comment type="function">
    <text evidence="1 7">Catalyzes the reversible oxidation of malate to oxaloacetate.</text>
</comment>
<evidence type="ECO:0000313" key="14">
    <source>
        <dbReference type="EMBL" id="SEH05764.1"/>
    </source>
</evidence>
<dbReference type="InterPro" id="IPR015955">
    <property type="entry name" value="Lactate_DH/Glyco_Ohase_4_C"/>
</dbReference>
<dbReference type="HAMAP" id="MF_01517">
    <property type="entry name" value="Malate_dehydrog_2"/>
    <property type="match status" value="1"/>
</dbReference>
<dbReference type="EMBL" id="FMSV02000376">
    <property type="protein sequence ID" value="SEH05723.1"/>
    <property type="molecule type" value="Genomic_DNA"/>
</dbReference>
<evidence type="ECO:0000256" key="7">
    <source>
        <dbReference type="HAMAP-Rule" id="MF_01517"/>
    </source>
</evidence>
<comment type="similarity">
    <text evidence="2 7">Belongs to the LDH/MDH superfamily. MDH type 2 family.</text>
</comment>
<evidence type="ECO:0000256" key="6">
    <source>
        <dbReference type="ARBA" id="ARBA00023027"/>
    </source>
</evidence>
<dbReference type="NCBIfam" id="NF003916">
    <property type="entry name" value="PRK05442.1"/>
    <property type="match status" value="1"/>
</dbReference>
<dbReference type="Gene3D" id="3.40.50.720">
    <property type="entry name" value="NAD(P)-binding Rossmann-like Domain"/>
    <property type="match status" value="1"/>
</dbReference>
<keyword evidence="5 7" id="KW-0560">Oxidoreductase</keyword>
<dbReference type="InterPro" id="IPR001557">
    <property type="entry name" value="L-lactate/malate_DH"/>
</dbReference>
<feature type="domain" description="Lactate/malate dehydrogenase C-terminal" evidence="12">
    <location>
        <begin position="157"/>
        <end position="319"/>
    </location>
</feature>
<sequence length="327" mass="36084">MQQPVRIVITGAAGHIAYSLVFRIAAGEMFGPKQPVILHLLEIPPAMTALQGVVMELEDCAYPLLQDIVATDDTTQAFRDVDYAFLIGAKPRGPGMERADLLAINASIFQQQGRALNEQAQRHVKVLVVGNPMNSNTWITQQYAPDLDSKQFSGMMRLDHHRLISQFASHQQIDLKRIHQVAVWGNHSATQYPDISHALIDNKLCIETPQEHDWMVNEFLPVLQQRGAQIIKARGTSSAASAAYAALSHMRDWVLGSNSEWVSMAVCSDGCYDIPKGLVCGVPVVCENGDYDIVRDLELNTFSREALDKTVAEIVAEQQAVAQILGL</sequence>
<feature type="binding site" evidence="7">
    <location>
        <position position="112"/>
    </location>
    <ligand>
        <name>NAD(+)</name>
        <dbReference type="ChEBI" id="CHEBI:57540"/>
    </ligand>
</feature>
<evidence type="ECO:0000256" key="10">
    <source>
        <dbReference type="PIRSR" id="PIRSR000102-3"/>
    </source>
</evidence>
<dbReference type="GO" id="GO:0030060">
    <property type="term" value="F:L-malate dehydrogenase (NAD+) activity"/>
    <property type="evidence" value="ECO:0007669"/>
    <property type="project" value="UniProtKB-UniRule"/>
</dbReference>
<feature type="binding site" evidence="7 9">
    <location>
        <position position="162"/>
    </location>
    <ligand>
        <name>substrate</name>
    </ligand>
</feature>
<dbReference type="OrthoDB" id="9802969at2"/>
<proteinExistence type="inferred from homology"/>
<keyword evidence="6 7" id="KW-0520">NAD</keyword>
<accession>A0A1H6F9R1</accession>
<evidence type="ECO:0000313" key="15">
    <source>
        <dbReference type="Proteomes" id="UP000236724"/>
    </source>
</evidence>
<dbReference type="InterPro" id="IPR036291">
    <property type="entry name" value="NAD(P)-bd_dom_sf"/>
</dbReference>
<feature type="binding site" evidence="7 9">
    <location>
        <position position="98"/>
    </location>
    <ligand>
        <name>substrate</name>
    </ligand>
</feature>
<dbReference type="GO" id="GO:0006108">
    <property type="term" value="P:malate metabolic process"/>
    <property type="evidence" value="ECO:0007669"/>
    <property type="project" value="InterPro"/>
</dbReference>
<feature type="binding site" evidence="7">
    <location>
        <begin position="11"/>
        <end position="17"/>
    </location>
    <ligand>
        <name>NAD(+)</name>
        <dbReference type="ChEBI" id="CHEBI:57540"/>
    </ligand>
</feature>
<dbReference type="EMBL" id="FMSV02000380">
    <property type="protein sequence ID" value="SEH05764.1"/>
    <property type="molecule type" value="Genomic_DNA"/>
</dbReference>
<evidence type="ECO:0000256" key="9">
    <source>
        <dbReference type="PIRSR" id="PIRSR000102-2"/>
    </source>
</evidence>
<feature type="binding site" evidence="7 9">
    <location>
        <position position="92"/>
    </location>
    <ligand>
        <name>substrate</name>
    </ligand>
</feature>
<feature type="binding site" evidence="7 9">
    <location>
        <position position="131"/>
    </location>
    <ligand>
        <name>substrate</name>
    </ligand>
</feature>
<evidence type="ECO:0000256" key="8">
    <source>
        <dbReference type="PIRSR" id="PIRSR000102-1"/>
    </source>
</evidence>
<dbReference type="AlphaFoldDB" id="A0A1H6F9R1"/>
<evidence type="ECO:0000259" key="12">
    <source>
        <dbReference type="Pfam" id="PF02866"/>
    </source>
</evidence>
<dbReference type="PIRSF" id="PIRSF000102">
    <property type="entry name" value="Lac_mal_DH"/>
    <property type="match status" value="1"/>
</dbReference>
<dbReference type="FunFam" id="3.40.50.720:FF:000010">
    <property type="entry name" value="Malate dehydrogenase"/>
    <property type="match status" value="1"/>
</dbReference>
<evidence type="ECO:0000256" key="3">
    <source>
        <dbReference type="ARBA" id="ARBA00012995"/>
    </source>
</evidence>
<feature type="binding site" evidence="7 10">
    <location>
        <begin position="129"/>
        <end position="131"/>
    </location>
    <ligand>
        <name>NAD(+)</name>
        <dbReference type="ChEBI" id="CHEBI:57540"/>
    </ligand>
</feature>
<evidence type="ECO:0000259" key="11">
    <source>
        <dbReference type="Pfam" id="PF00056"/>
    </source>
</evidence>
<evidence type="ECO:0000256" key="5">
    <source>
        <dbReference type="ARBA" id="ARBA00023002"/>
    </source>
</evidence>
<dbReference type="SUPFAM" id="SSF51735">
    <property type="entry name" value="NAD(P)-binding Rossmann-fold domains"/>
    <property type="match status" value="1"/>
</dbReference>
<dbReference type="RefSeq" id="WP_103919611.1">
    <property type="nucleotide sequence ID" value="NZ_FMSV02000376.1"/>
</dbReference>
<organism evidence="14 15">
    <name type="scientific">Candidatus Venteria ishoeyi</name>
    <dbReference type="NCBI Taxonomy" id="1899563"/>
    <lineage>
        <taxon>Bacteria</taxon>
        <taxon>Pseudomonadati</taxon>
        <taxon>Pseudomonadota</taxon>
        <taxon>Gammaproteobacteria</taxon>
        <taxon>Thiotrichales</taxon>
        <taxon>Thiotrichaceae</taxon>
        <taxon>Venteria</taxon>
    </lineage>
</organism>
<dbReference type="Pfam" id="PF00056">
    <property type="entry name" value="Ldh_1_N"/>
    <property type="match status" value="1"/>
</dbReference>
<dbReference type="GO" id="GO:0006099">
    <property type="term" value="P:tricarboxylic acid cycle"/>
    <property type="evidence" value="ECO:0007669"/>
    <property type="project" value="UniProtKB-UniRule"/>
</dbReference>
<dbReference type="Proteomes" id="UP000236724">
    <property type="component" value="Unassembled WGS sequence"/>
</dbReference>
<keyword evidence="4 7" id="KW-0816">Tricarboxylic acid cycle</keyword>
<comment type="catalytic activity">
    <reaction evidence="7">
        <text>(S)-malate + NAD(+) = oxaloacetate + NADH + H(+)</text>
        <dbReference type="Rhea" id="RHEA:21432"/>
        <dbReference type="ChEBI" id="CHEBI:15378"/>
        <dbReference type="ChEBI" id="CHEBI:15589"/>
        <dbReference type="ChEBI" id="CHEBI:16452"/>
        <dbReference type="ChEBI" id="CHEBI:57540"/>
        <dbReference type="ChEBI" id="CHEBI:57945"/>
        <dbReference type="EC" id="1.1.1.37"/>
    </reaction>
</comment>
<keyword evidence="15" id="KW-1185">Reference proteome</keyword>
<dbReference type="InterPro" id="IPR010945">
    <property type="entry name" value="Malate_DH_type2"/>
</dbReference>
<dbReference type="SUPFAM" id="SSF56327">
    <property type="entry name" value="LDH C-terminal domain-like"/>
    <property type="match status" value="1"/>
</dbReference>